<accession>A0A8E0IRQ7</accession>
<dbReference type="Gene3D" id="2.30.110.10">
    <property type="entry name" value="Electron Transport, Fmn-binding Protein, Chain A"/>
    <property type="match status" value="1"/>
</dbReference>
<gene>
    <name evidence="1" type="ORF">Lpp71_07446</name>
</gene>
<reference evidence="1 2" key="1">
    <citation type="journal article" date="2013" name="PLoS ONE">
        <title>Lactobacillus paracasei comparative genomics: towards species pan-genome definition and exploitation of diversity.</title>
        <authorList>
            <person name="Smokvina T."/>
            <person name="Wels M."/>
            <person name="Polka J."/>
            <person name="Chervaux C."/>
            <person name="Brisse S."/>
            <person name="Boekhorst J."/>
            <person name="van Hylckama Vlieg J.E."/>
            <person name="Siezen R.J."/>
        </authorList>
    </citation>
    <scope>NUCLEOTIDE SEQUENCE [LARGE SCALE GENOMIC DNA]</scope>
    <source>
        <strain evidence="1 2">Lpp71</strain>
    </source>
</reference>
<name>A0A8E0IRQ7_LACPA</name>
<comment type="caution">
    <text evidence="1">The sequence shown here is derived from an EMBL/GenBank/DDBJ whole genome shotgun (WGS) entry which is preliminary data.</text>
</comment>
<dbReference type="InterPro" id="IPR012349">
    <property type="entry name" value="Split_barrel_FMN-bd"/>
</dbReference>
<dbReference type="Proteomes" id="UP000014252">
    <property type="component" value="Unassembled WGS sequence"/>
</dbReference>
<evidence type="ECO:0000313" key="1">
    <source>
        <dbReference type="EMBL" id="EPC74642.1"/>
    </source>
</evidence>
<dbReference type="EMBL" id="ANKD01000342">
    <property type="protein sequence ID" value="EPC74642.1"/>
    <property type="molecule type" value="Genomic_DNA"/>
</dbReference>
<protein>
    <submittedName>
        <fullName evidence="1">Putative pyridoxamine 5'-phosphate oxidase</fullName>
    </submittedName>
</protein>
<dbReference type="SUPFAM" id="SSF50475">
    <property type="entry name" value="FMN-binding split barrel"/>
    <property type="match status" value="1"/>
</dbReference>
<evidence type="ECO:0000313" key="2">
    <source>
        <dbReference type="Proteomes" id="UP000014252"/>
    </source>
</evidence>
<sequence length="178" mass="20090">MIIGDNDQIAITETLMKGSITMDQKFLDVMKHEGPATIVTINAQPAHVVNTWMSYVQVTDKQLLIPAAGMHSIEQDFSTDNHVIITVGSKEVEGTQGPGAGFHVYGTGQFLTSGDDFDTMKKKFPWITRVLKVDIDKIEQKFKSKSLKQLMLFWLFLFGKASLTEARFNWRYDKSVVK</sequence>
<organism evidence="1 2">
    <name type="scientific">Lacticaseibacillus paracasei subsp. paracasei Lpp71</name>
    <dbReference type="NCBI Taxonomy" id="1256207"/>
    <lineage>
        <taxon>Bacteria</taxon>
        <taxon>Bacillati</taxon>
        <taxon>Bacillota</taxon>
        <taxon>Bacilli</taxon>
        <taxon>Lactobacillales</taxon>
        <taxon>Lactobacillaceae</taxon>
        <taxon>Lacticaseibacillus</taxon>
    </lineage>
</organism>
<dbReference type="AlphaFoldDB" id="A0A8E0IRQ7"/>
<proteinExistence type="predicted"/>